<keyword evidence="1" id="KW-0862">Zinc</keyword>
<dbReference type="GO" id="GO:0008270">
    <property type="term" value="F:zinc ion binding"/>
    <property type="evidence" value="ECO:0007669"/>
    <property type="project" value="UniProtKB-KW"/>
</dbReference>
<dbReference type="SUPFAM" id="SSF57756">
    <property type="entry name" value="Retrovirus zinc finger-like domains"/>
    <property type="match status" value="1"/>
</dbReference>
<keyword evidence="1" id="KW-0863">Zinc-finger</keyword>
<evidence type="ECO:0000256" key="1">
    <source>
        <dbReference type="PROSITE-ProRule" id="PRU00047"/>
    </source>
</evidence>
<gene>
    <name evidence="4" type="ORF">U9M48_040004</name>
</gene>
<dbReference type="Proteomes" id="UP001341281">
    <property type="component" value="Chromosome 09"/>
</dbReference>
<protein>
    <recommendedName>
        <fullName evidence="3">CCHC-type domain-containing protein</fullName>
    </recommendedName>
</protein>
<dbReference type="EMBL" id="CP144753">
    <property type="protein sequence ID" value="WVZ94063.1"/>
    <property type="molecule type" value="Genomic_DNA"/>
</dbReference>
<name>A0AAQ3XCP9_PASNO</name>
<feature type="domain" description="CCHC-type" evidence="3">
    <location>
        <begin position="211"/>
        <end position="227"/>
    </location>
</feature>
<organism evidence="4 5">
    <name type="scientific">Paspalum notatum var. saurae</name>
    <dbReference type="NCBI Taxonomy" id="547442"/>
    <lineage>
        <taxon>Eukaryota</taxon>
        <taxon>Viridiplantae</taxon>
        <taxon>Streptophyta</taxon>
        <taxon>Embryophyta</taxon>
        <taxon>Tracheophyta</taxon>
        <taxon>Spermatophyta</taxon>
        <taxon>Magnoliopsida</taxon>
        <taxon>Liliopsida</taxon>
        <taxon>Poales</taxon>
        <taxon>Poaceae</taxon>
        <taxon>PACMAD clade</taxon>
        <taxon>Panicoideae</taxon>
        <taxon>Andropogonodae</taxon>
        <taxon>Paspaleae</taxon>
        <taxon>Paspalinae</taxon>
        <taxon>Paspalum</taxon>
    </lineage>
</organism>
<dbReference type="PROSITE" id="PS50158">
    <property type="entry name" value="ZF_CCHC"/>
    <property type="match status" value="1"/>
</dbReference>
<dbReference type="Gene3D" id="4.10.60.10">
    <property type="entry name" value="Zinc finger, CCHC-type"/>
    <property type="match status" value="1"/>
</dbReference>
<dbReference type="Pfam" id="PF00098">
    <property type="entry name" value="zf-CCHC"/>
    <property type="match status" value="1"/>
</dbReference>
<keyword evidence="5" id="KW-1185">Reference proteome</keyword>
<accession>A0AAQ3XCP9</accession>
<reference evidence="4 5" key="1">
    <citation type="submission" date="2024-02" db="EMBL/GenBank/DDBJ databases">
        <title>High-quality chromosome-scale genome assembly of Pensacola bahiagrass (Paspalum notatum Flugge var. saurae).</title>
        <authorList>
            <person name="Vega J.M."/>
            <person name="Podio M."/>
            <person name="Orjuela J."/>
            <person name="Siena L.A."/>
            <person name="Pessino S.C."/>
            <person name="Combes M.C."/>
            <person name="Mariac C."/>
            <person name="Albertini E."/>
            <person name="Pupilli F."/>
            <person name="Ortiz J.P.A."/>
            <person name="Leblanc O."/>
        </authorList>
    </citation>
    <scope>NUCLEOTIDE SEQUENCE [LARGE SCALE GENOMIC DNA]</scope>
    <source>
        <strain evidence="4">R1</strain>
        <tissue evidence="4">Leaf</tissue>
    </source>
</reference>
<feature type="region of interest" description="Disordered" evidence="2">
    <location>
        <begin position="249"/>
        <end position="286"/>
    </location>
</feature>
<dbReference type="GO" id="GO:0003676">
    <property type="term" value="F:nucleic acid binding"/>
    <property type="evidence" value="ECO:0007669"/>
    <property type="project" value="InterPro"/>
</dbReference>
<dbReference type="AlphaFoldDB" id="A0AAQ3XCP9"/>
<evidence type="ECO:0000256" key="2">
    <source>
        <dbReference type="SAM" id="MobiDB-lite"/>
    </source>
</evidence>
<dbReference type="SMART" id="SM00343">
    <property type="entry name" value="ZnF_C2HC"/>
    <property type="match status" value="1"/>
</dbReference>
<proteinExistence type="predicted"/>
<evidence type="ECO:0000313" key="5">
    <source>
        <dbReference type="Proteomes" id="UP001341281"/>
    </source>
</evidence>
<dbReference type="PANTHER" id="PTHR34676">
    <property type="entry name" value="DUF4219 DOMAIN-CONTAINING PROTEIN-RELATED"/>
    <property type="match status" value="1"/>
</dbReference>
<dbReference type="InterPro" id="IPR001878">
    <property type="entry name" value="Znf_CCHC"/>
</dbReference>
<sequence>MEAFLVSQSQDIWDATQSTTFVVLPVAERTMQDIVAQHEANAKAVNFLFSGLGPMDYERVSHLKTAREIWSLLSAHHEGTATIKARLVETYRREYENFVQKPGESVDDLFGRFQSIINKLRVNSAPAALPYTDHQQAVKLLYALDRKIWEIKVNSIIESTGYDTIGVEALYSKLKTTELATLGDDELCPVSSRFQDAYDNRMSKKRGERPKCFQCGEVGHFIAECPNKNDYYKKGKSYFRDSDKYHPGKASFDKHRSKKHGSASAPSARRTSGRLSRATEGQPEAGQGLLRRDRVLQRRIFFLFILVELKR</sequence>
<dbReference type="InterPro" id="IPR036875">
    <property type="entry name" value="Znf_CCHC_sf"/>
</dbReference>
<evidence type="ECO:0000259" key="3">
    <source>
        <dbReference type="PROSITE" id="PS50158"/>
    </source>
</evidence>
<dbReference type="PANTHER" id="PTHR34676:SF28">
    <property type="entry name" value="ZINC FINGER, CCHC-TYPE, RIBONUCLEASE H-LIKE DOMAIN, GAG-PRE-INTEGRASE DOMAIN PROTEIN-RELATED"/>
    <property type="match status" value="1"/>
</dbReference>
<dbReference type="Pfam" id="PF14223">
    <property type="entry name" value="Retrotran_gag_2"/>
    <property type="match status" value="1"/>
</dbReference>
<evidence type="ECO:0000313" key="4">
    <source>
        <dbReference type="EMBL" id="WVZ94063.1"/>
    </source>
</evidence>
<keyword evidence="1" id="KW-0479">Metal-binding</keyword>